<feature type="transmembrane region" description="Helical" evidence="6">
    <location>
        <begin position="12"/>
        <end position="30"/>
    </location>
</feature>
<feature type="transmembrane region" description="Helical" evidence="6">
    <location>
        <begin position="181"/>
        <end position="200"/>
    </location>
</feature>
<dbReference type="SUPFAM" id="SSF103481">
    <property type="entry name" value="Multidrug resistance efflux transporter EmrE"/>
    <property type="match status" value="1"/>
</dbReference>
<dbReference type="PANTHER" id="PTHR31218">
    <property type="entry name" value="WAT1-RELATED PROTEIN"/>
    <property type="match status" value="1"/>
</dbReference>
<evidence type="ECO:0000256" key="1">
    <source>
        <dbReference type="ARBA" id="ARBA00004141"/>
    </source>
</evidence>
<feature type="transmembrane region" description="Helical" evidence="6">
    <location>
        <begin position="139"/>
        <end position="161"/>
    </location>
</feature>
<proteinExistence type="inferred from homology"/>
<feature type="transmembrane region" description="Helical" evidence="6">
    <location>
        <begin position="42"/>
        <end position="64"/>
    </location>
</feature>
<comment type="caution">
    <text evidence="8">The sequence shown here is derived from an EMBL/GenBank/DDBJ whole genome shotgun (WGS) entry which is preliminary data.</text>
</comment>
<name>A0AAP0PMS4_9MAGN</name>
<dbReference type="InterPro" id="IPR000620">
    <property type="entry name" value="EamA_dom"/>
</dbReference>
<feature type="transmembrane region" description="Helical" evidence="6">
    <location>
        <begin position="282"/>
        <end position="308"/>
    </location>
</feature>
<dbReference type="InterPro" id="IPR037185">
    <property type="entry name" value="EmrE-like"/>
</dbReference>
<accession>A0AAP0PMS4</accession>
<evidence type="ECO:0000313" key="9">
    <source>
        <dbReference type="Proteomes" id="UP001419268"/>
    </source>
</evidence>
<feature type="domain" description="EamA" evidence="7">
    <location>
        <begin position="21"/>
        <end position="155"/>
    </location>
</feature>
<evidence type="ECO:0000259" key="7">
    <source>
        <dbReference type="Pfam" id="PF00892"/>
    </source>
</evidence>
<keyword evidence="9" id="KW-1185">Reference proteome</keyword>
<keyword evidence="4 6" id="KW-1133">Transmembrane helix</keyword>
<reference evidence="8 9" key="1">
    <citation type="submission" date="2024-01" db="EMBL/GenBank/DDBJ databases">
        <title>Genome assemblies of Stephania.</title>
        <authorList>
            <person name="Yang L."/>
        </authorList>
    </citation>
    <scope>NUCLEOTIDE SEQUENCE [LARGE SCALE GENOMIC DNA]</scope>
    <source>
        <strain evidence="8">JXDWG</strain>
        <tissue evidence="8">Leaf</tissue>
    </source>
</reference>
<evidence type="ECO:0000256" key="3">
    <source>
        <dbReference type="ARBA" id="ARBA00022692"/>
    </source>
</evidence>
<evidence type="ECO:0000256" key="6">
    <source>
        <dbReference type="RuleBase" id="RU363077"/>
    </source>
</evidence>
<feature type="transmembrane region" description="Helical" evidence="6">
    <location>
        <begin position="76"/>
        <end position="96"/>
    </location>
</feature>
<feature type="transmembrane region" description="Helical" evidence="6">
    <location>
        <begin position="212"/>
        <end position="229"/>
    </location>
</feature>
<dbReference type="InterPro" id="IPR030184">
    <property type="entry name" value="WAT1-related"/>
</dbReference>
<dbReference type="GO" id="GO:0016020">
    <property type="term" value="C:membrane"/>
    <property type="evidence" value="ECO:0007669"/>
    <property type="project" value="UniProtKB-SubCell"/>
</dbReference>
<dbReference type="EMBL" id="JBBNAG010000003">
    <property type="protein sequence ID" value="KAK9148239.1"/>
    <property type="molecule type" value="Genomic_DNA"/>
</dbReference>
<keyword evidence="3 6" id="KW-0812">Transmembrane</keyword>
<evidence type="ECO:0000256" key="4">
    <source>
        <dbReference type="ARBA" id="ARBA00022989"/>
    </source>
</evidence>
<comment type="similarity">
    <text evidence="2 6">Belongs to the drug/metabolite transporter (DMT) superfamily. Plant drug/metabolite exporter (P-DME) (TC 2.A.7.4) family.</text>
</comment>
<feature type="transmembrane region" description="Helical" evidence="6">
    <location>
        <begin position="249"/>
        <end position="270"/>
    </location>
</feature>
<protein>
    <recommendedName>
        <fullName evidence="6">WAT1-related protein</fullName>
    </recommendedName>
</protein>
<evidence type="ECO:0000256" key="2">
    <source>
        <dbReference type="ARBA" id="ARBA00007635"/>
    </source>
</evidence>
<dbReference type="Proteomes" id="UP001419268">
    <property type="component" value="Unassembled WGS sequence"/>
</dbReference>
<gene>
    <name evidence="8" type="ORF">Scep_006996</name>
</gene>
<comment type="subcellular location">
    <subcellularLocation>
        <location evidence="1 6">Membrane</location>
        <topology evidence="1 6">Multi-pass membrane protein</topology>
    </subcellularLocation>
</comment>
<evidence type="ECO:0000313" key="8">
    <source>
        <dbReference type="EMBL" id="KAK9148239.1"/>
    </source>
</evidence>
<organism evidence="8 9">
    <name type="scientific">Stephania cephalantha</name>
    <dbReference type="NCBI Taxonomy" id="152367"/>
    <lineage>
        <taxon>Eukaryota</taxon>
        <taxon>Viridiplantae</taxon>
        <taxon>Streptophyta</taxon>
        <taxon>Embryophyta</taxon>
        <taxon>Tracheophyta</taxon>
        <taxon>Spermatophyta</taxon>
        <taxon>Magnoliopsida</taxon>
        <taxon>Ranunculales</taxon>
        <taxon>Menispermaceae</taxon>
        <taxon>Menispermoideae</taxon>
        <taxon>Cissampelideae</taxon>
        <taxon>Stephania</taxon>
    </lineage>
</organism>
<dbReference type="GO" id="GO:0022857">
    <property type="term" value="F:transmembrane transporter activity"/>
    <property type="evidence" value="ECO:0007669"/>
    <property type="project" value="InterPro"/>
</dbReference>
<dbReference type="AlphaFoldDB" id="A0AAP0PMS4"/>
<feature type="transmembrane region" description="Helical" evidence="6">
    <location>
        <begin position="108"/>
        <end position="127"/>
    </location>
</feature>
<evidence type="ECO:0000256" key="5">
    <source>
        <dbReference type="ARBA" id="ARBA00023136"/>
    </source>
</evidence>
<keyword evidence="5 6" id="KW-0472">Membrane</keyword>
<sequence>MMMNSEYLRELAVLVGLVSIQLVVAVYGVLTSRVMALGLSPYVLIIYGSFATFLFYSPLAFIFERKKWPSKLGMKLLGQFVLISFGGVTVSQWLLLTGLNKTSPAVAAAMPNLSPGLIFIMSWIFRFEKVNLKCWYSRTKILGTLLCIIGAILMSFLHASASKSISTSPTDAASAIDNDKIIGTLCLMSAVIIFSSLVVLQAAILAEFPAPISICAVTAFIGSVLIAILQLIQEHNLEITSPFIGTGKLILFALLGGIVGGGCNSFGSWAMKAKGPVFVSTFSPIGTVFSVTISAVTLGDIIALGSLAA</sequence>
<dbReference type="Pfam" id="PF00892">
    <property type="entry name" value="EamA"/>
    <property type="match status" value="1"/>
</dbReference>